<keyword evidence="1" id="KW-1133">Transmembrane helix</keyword>
<dbReference type="AlphaFoldDB" id="A0A5N7B9K7"/>
<protein>
    <submittedName>
        <fullName evidence="2">Uncharacterized protein</fullName>
    </submittedName>
</protein>
<dbReference type="Proteomes" id="UP000326198">
    <property type="component" value="Unassembled WGS sequence"/>
</dbReference>
<feature type="transmembrane region" description="Helical" evidence="1">
    <location>
        <begin position="103"/>
        <end position="124"/>
    </location>
</feature>
<accession>A0A5N7B9K7</accession>
<dbReference type="EMBL" id="ML736208">
    <property type="protein sequence ID" value="KAE8378420.1"/>
    <property type="molecule type" value="Genomic_DNA"/>
</dbReference>
<keyword evidence="1" id="KW-0812">Transmembrane</keyword>
<evidence type="ECO:0000313" key="2">
    <source>
        <dbReference type="EMBL" id="KAE8378420.1"/>
    </source>
</evidence>
<evidence type="ECO:0000256" key="1">
    <source>
        <dbReference type="SAM" id="Phobius"/>
    </source>
</evidence>
<organism evidence="2 3">
    <name type="scientific">Aspergillus bertholletiae</name>
    <dbReference type="NCBI Taxonomy" id="1226010"/>
    <lineage>
        <taxon>Eukaryota</taxon>
        <taxon>Fungi</taxon>
        <taxon>Dikarya</taxon>
        <taxon>Ascomycota</taxon>
        <taxon>Pezizomycotina</taxon>
        <taxon>Eurotiomycetes</taxon>
        <taxon>Eurotiomycetidae</taxon>
        <taxon>Eurotiales</taxon>
        <taxon>Aspergillaceae</taxon>
        <taxon>Aspergillus</taxon>
        <taxon>Aspergillus subgen. Circumdati</taxon>
    </lineage>
</organism>
<name>A0A5N7B9K7_9EURO</name>
<keyword evidence="1" id="KW-0472">Membrane</keyword>
<feature type="transmembrane region" description="Helical" evidence="1">
    <location>
        <begin position="273"/>
        <end position="295"/>
    </location>
</feature>
<sequence>MVAWLGIFAWAGVGQRLGISFSPSRFKAASQESVHLLYLDTFLALGFGFTLDATNVVLTFNRALIQQFHYFVSLRMLLITVLVSIVTHSFTQRPHEAPTTFGTGTVIGACGAIYAAFLVISPWFHKRFFHGRYISSGRASIERFSKRANLGGLSWTYCLLLTVPTIFLGFCLLMFVRGDWGMVNPAVLVASEPALLSLMGSARTHRYILISAPLITTQALLYWGLKQILESPLLVMSPSTFVGLILGSRVLLDLHMWTVFRHRADLQWARRDVLIPTRTLVFALAGMLLLEQAGIPVVTYFKVPMIVIMYLVGLSIFTLPSCYAIVFGKDTITKAEDIRF</sequence>
<gene>
    <name evidence="2" type="ORF">BDV26DRAFT_292237</name>
</gene>
<feature type="transmembrane region" description="Helical" evidence="1">
    <location>
        <begin position="307"/>
        <end position="326"/>
    </location>
</feature>
<feature type="transmembrane region" description="Helical" evidence="1">
    <location>
        <begin position="153"/>
        <end position="176"/>
    </location>
</feature>
<feature type="transmembrane region" description="Helical" evidence="1">
    <location>
        <begin position="72"/>
        <end position="91"/>
    </location>
</feature>
<keyword evidence="3" id="KW-1185">Reference proteome</keyword>
<feature type="transmembrane region" description="Helical" evidence="1">
    <location>
        <begin position="231"/>
        <end position="252"/>
    </location>
</feature>
<proteinExistence type="predicted"/>
<evidence type="ECO:0000313" key="3">
    <source>
        <dbReference type="Proteomes" id="UP000326198"/>
    </source>
</evidence>
<feature type="transmembrane region" description="Helical" evidence="1">
    <location>
        <begin position="42"/>
        <end position="60"/>
    </location>
</feature>
<reference evidence="2 3" key="1">
    <citation type="submission" date="2019-04" db="EMBL/GenBank/DDBJ databases">
        <title>Friends and foes A comparative genomics studyof 23 Aspergillus species from section Flavi.</title>
        <authorList>
            <consortium name="DOE Joint Genome Institute"/>
            <person name="Kjaerbolling I."/>
            <person name="Vesth T."/>
            <person name="Frisvad J.C."/>
            <person name="Nybo J.L."/>
            <person name="Theobald S."/>
            <person name="Kildgaard S."/>
            <person name="Isbrandt T."/>
            <person name="Kuo A."/>
            <person name="Sato A."/>
            <person name="Lyhne E.K."/>
            <person name="Kogle M.E."/>
            <person name="Wiebenga A."/>
            <person name="Kun R.S."/>
            <person name="Lubbers R.J."/>
            <person name="Makela M.R."/>
            <person name="Barry K."/>
            <person name="Chovatia M."/>
            <person name="Clum A."/>
            <person name="Daum C."/>
            <person name="Haridas S."/>
            <person name="He G."/>
            <person name="LaButti K."/>
            <person name="Lipzen A."/>
            <person name="Mondo S."/>
            <person name="Riley R."/>
            <person name="Salamov A."/>
            <person name="Simmons B.A."/>
            <person name="Magnuson J.K."/>
            <person name="Henrissat B."/>
            <person name="Mortensen U.H."/>
            <person name="Larsen T.O."/>
            <person name="Devries R.P."/>
            <person name="Grigoriev I.V."/>
            <person name="Machida M."/>
            <person name="Baker S.E."/>
            <person name="Andersen M.R."/>
        </authorList>
    </citation>
    <scope>NUCLEOTIDE SEQUENCE [LARGE SCALE GENOMIC DNA]</scope>
    <source>
        <strain evidence="2 3">IBT 29228</strain>
    </source>
</reference>
<dbReference type="OrthoDB" id="4491990at2759"/>